<name>A0A2A7ALQ1_9FIRM</name>
<sequence>MELKFSRRVFLKSAAAAALAVSAAGLTACGSGDLVANANGLNDTAELREIKMTVRSLSYGYASDGTFYLVPEVLINNGSAAGIPIDPANGSFKLRVNGSKDLTMDSGTMAFLKKNKSWNAMEKRTLNRGQYEKGHLCGTGKDISFDYVQILFFPNPQDNKTYLSCKVYKKEANTIIIAQ</sequence>
<evidence type="ECO:0008006" key="4">
    <source>
        <dbReference type="Google" id="ProtNLM"/>
    </source>
</evidence>
<evidence type="ECO:0000256" key="1">
    <source>
        <dbReference type="SAM" id="SignalP"/>
    </source>
</evidence>
<dbReference type="RefSeq" id="WP_097840336.1">
    <property type="nucleotide sequence ID" value="NZ_NMTY01000033.1"/>
</dbReference>
<dbReference type="EMBL" id="NMTY01000033">
    <property type="protein sequence ID" value="PDX80090.1"/>
    <property type="molecule type" value="Genomic_DNA"/>
</dbReference>
<evidence type="ECO:0000313" key="2">
    <source>
        <dbReference type="EMBL" id="PDX80090.1"/>
    </source>
</evidence>
<reference evidence="2 3" key="1">
    <citation type="journal article" date="2017" name="Front. Microbiol.">
        <title>New Insights into the Diversity of the Genus Faecalibacterium.</title>
        <authorList>
            <person name="Benevides L."/>
            <person name="Burman S."/>
            <person name="Martin R."/>
            <person name="Robert V."/>
            <person name="Thomas M."/>
            <person name="Miquel S."/>
            <person name="Chain F."/>
            <person name="Sokol H."/>
            <person name="Bermudez-Humaran L.G."/>
            <person name="Morrison M."/>
            <person name="Langella P."/>
            <person name="Azevedo V.A."/>
            <person name="Chatel J.M."/>
            <person name="Soares S."/>
        </authorList>
    </citation>
    <scope>NUCLEOTIDE SEQUENCE [LARGE SCALE GENOMIC DNA]</scope>
    <source>
        <strain evidence="2 3">CNCM I 4575</strain>
    </source>
</reference>
<organism evidence="2 3">
    <name type="scientific">Faecalibacterium prausnitzii</name>
    <dbReference type="NCBI Taxonomy" id="853"/>
    <lineage>
        <taxon>Bacteria</taxon>
        <taxon>Bacillati</taxon>
        <taxon>Bacillota</taxon>
        <taxon>Clostridia</taxon>
        <taxon>Eubacteriales</taxon>
        <taxon>Oscillospiraceae</taxon>
        <taxon>Faecalibacterium</taxon>
    </lineage>
</organism>
<comment type="caution">
    <text evidence="2">The sequence shown here is derived from an EMBL/GenBank/DDBJ whole genome shotgun (WGS) entry which is preliminary data.</text>
</comment>
<accession>A0A2A7ALQ1</accession>
<protein>
    <recommendedName>
        <fullName evidence="4">Tat pathway signal sequence domain protein</fullName>
    </recommendedName>
</protein>
<dbReference type="AlphaFoldDB" id="A0A2A7ALQ1"/>
<dbReference type="PROSITE" id="PS51257">
    <property type="entry name" value="PROKAR_LIPOPROTEIN"/>
    <property type="match status" value="1"/>
</dbReference>
<keyword evidence="1" id="KW-0732">Signal</keyword>
<dbReference type="Proteomes" id="UP000220005">
    <property type="component" value="Unassembled WGS sequence"/>
</dbReference>
<gene>
    <name evidence="2" type="ORF">CGS58_14350</name>
</gene>
<proteinExistence type="predicted"/>
<feature type="chain" id="PRO_5039626150" description="Tat pathway signal sequence domain protein" evidence="1">
    <location>
        <begin position="29"/>
        <end position="179"/>
    </location>
</feature>
<feature type="signal peptide" evidence="1">
    <location>
        <begin position="1"/>
        <end position="28"/>
    </location>
</feature>
<dbReference type="InterPro" id="IPR006311">
    <property type="entry name" value="TAT_signal"/>
</dbReference>
<evidence type="ECO:0000313" key="3">
    <source>
        <dbReference type="Proteomes" id="UP000220005"/>
    </source>
</evidence>
<dbReference type="PROSITE" id="PS51318">
    <property type="entry name" value="TAT"/>
    <property type="match status" value="1"/>
</dbReference>